<proteinExistence type="predicted"/>
<evidence type="ECO:0000313" key="2">
    <source>
        <dbReference type="Proteomes" id="UP001362999"/>
    </source>
</evidence>
<sequence length="277" mass="31222">MYHPYFPTFPLAQYLRHSGVLLQACSLWTMLRYANNESSRSSSASPLNRHQFTNHHRWSSHSQKSPSPAHTPFRWRHWHWPGLNAGAGLTSYDVSNPWMDAAAGVEGGEVHKRGERIGWLLYSLDGEEVGRLFRLASTTSESIRSSGYTACPPNEYAIWFYRRECSDSLRQTPRSTAAGEWYAHAAYPHTRRRCGTRTMSQLLRAWGAECGYRRRAEGVHQTRIATLFLVFLGVRICSSPAPPPSATGFLHIGLAARFGLTTNRCKCPSSLPRSRGP</sequence>
<name>A0AAW0BJK5_9AGAR</name>
<keyword evidence="2" id="KW-1185">Reference proteome</keyword>
<protein>
    <submittedName>
        <fullName evidence="1">Uncharacterized protein</fullName>
    </submittedName>
</protein>
<dbReference type="Proteomes" id="UP001362999">
    <property type="component" value="Unassembled WGS sequence"/>
</dbReference>
<dbReference type="EMBL" id="JAWWNJ010000032">
    <property type="protein sequence ID" value="KAK7026264.1"/>
    <property type="molecule type" value="Genomic_DNA"/>
</dbReference>
<dbReference type="AlphaFoldDB" id="A0AAW0BJK5"/>
<reference evidence="1 2" key="1">
    <citation type="journal article" date="2024" name="J Genomics">
        <title>Draft genome sequencing and assembly of Favolaschia claudopus CIRM-BRFM 2984 isolated from oak limbs.</title>
        <authorList>
            <person name="Navarro D."/>
            <person name="Drula E."/>
            <person name="Chaduli D."/>
            <person name="Cazenave R."/>
            <person name="Ahrendt S."/>
            <person name="Wang J."/>
            <person name="Lipzen A."/>
            <person name="Daum C."/>
            <person name="Barry K."/>
            <person name="Grigoriev I.V."/>
            <person name="Favel A."/>
            <person name="Rosso M.N."/>
            <person name="Martin F."/>
        </authorList>
    </citation>
    <scope>NUCLEOTIDE SEQUENCE [LARGE SCALE GENOMIC DNA]</scope>
    <source>
        <strain evidence="1 2">CIRM-BRFM 2984</strain>
    </source>
</reference>
<organism evidence="1 2">
    <name type="scientific">Favolaschia claudopus</name>
    <dbReference type="NCBI Taxonomy" id="2862362"/>
    <lineage>
        <taxon>Eukaryota</taxon>
        <taxon>Fungi</taxon>
        <taxon>Dikarya</taxon>
        <taxon>Basidiomycota</taxon>
        <taxon>Agaricomycotina</taxon>
        <taxon>Agaricomycetes</taxon>
        <taxon>Agaricomycetidae</taxon>
        <taxon>Agaricales</taxon>
        <taxon>Marasmiineae</taxon>
        <taxon>Mycenaceae</taxon>
        <taxon>Favolaschia</taxon>
    </lineage>
</organism>
<gene>
    <name evidence="1" type="ORF">R3P38DRAFT_1036667</name>
</gene>
<accession>A0AAW0BJK5</accession>
<comment type="caution">
    <text evidence="1">The sequence shown here is derived from an EMBL/GenBank/DDBJ whole genome shotgun (WGS) entry which is preliminary data.</text>
</comment>
<evidence type="ECO:0000313" key="1">
    <source>
        <dbReference type="EMBL" id="KAK7026264.1"/>
    </source>
</evidence>